<feature type="compositionally biased region" description="Basic and acidic residues" evidence="1">
    <location>
        <begin position="52"/>
        <end position="62"/>
    </location>
</feature>
<keyword evidence="3" id="KW-1185">Reference proteome</keyword>
<dbReference type="Proteomes" id="UP001501265">
    <property type="component" value="Unassembled WGS sequence"/>
</dbReference>
<feature type="region of interest" description="Disordered" evidence="1">
    <location>
        <begin position="24"/>
        <end position="62"/>
    </location>
</feature>
<dbReference type="RefSeq" id="WP_345621218.1">
    <property type="nucleotide sequence ID" value="NZ_BAABIG010000039.1"/>
</dbReference>
<organism evidence="2 3">
    <name type="scientific">Streptomyces ziwulingensis</name>
    <dbReference type="NCBI Taxonomy" id="1045501"/>
    <lineage>
        <taxon>Bacteria</taxon>
        <taxon>Bacillati</taxon>
        <taxon>Actinomycetota</taxon>
        <taxon>Actinomycetes</taxon>
        <taxon>Kitasatosporales</taxon>
        <taxon>Streptomycetaceae</taxon>
        <taxon>Streptomyces</taxon>
    </lineage>
</organism>
<name>A0ABP9CA50_9ACTN</name>
<sequence>MNARRRIRAKRRNLALARRLRLPCRDRPRPPAPPALPVRRPGGPGAVTRPPDGFDAHRPDTDLLRRVHAHLTDRPEP</sequence>
<protein>
    <submittedName>
        <fullName evidence="2">Uncharacterized protein</fullName>
    </submittedName>
</protein>
<proteinExistence type="predicted"/>
<reference evidence="3" key="1">
    <citation type="journal article" date="2019" name="Int. J. Syst. Evol. Microbiol.">
        <title>The Global Catalogue of Microorganisms (GCM) 10K type strain sequencing project: providing services to taxonomists for standard genome sequencing and annotation.</title>
        <authorList>
            <consortium name="The Broad Institute Genomics Platform"/>
            <consortium name="The Broad Institute Genome Sequencing Center for Infectious Disease"/>
            <person name="Wu L."/>
            <person name="Ma J."/>
        </authorList>
    </citation>
    <scope>NUCLEOTIDE SEQUENCE [LARGE SCALE GENOMIC DNA]</scope>
    <source>
        <strain evidence="3">JCM 18081</strain>
    </source>
</reference>
<evidence type="ECO:0000256" key="1">
    <source>
        <dbReference type="SAM" id="MobiDB-lite"/>
    </source>
</evidence>
<accession>A0ABP9CA50</accession>
<gene>
    <name evidence="2" type="ORF">GCM10023220_40060</name>
</gene>
<evidence type="ECO:0000313" key="2">
    <source>
        <dbReference type="EMBL" id="GAA4806160.1"/>
    </source>
</evidence>
<feature type="compositionally biased region" description="Low complexity" evidence="1">
    <location>
        <begin position="37"/>
        <end position="51"/>
    </location>
</feature>
<dbReference type="EMBL" id="BAABIG010000039">
    <property type="protein sequence ID" value="GAA4806160.1"/>
    <property type="molecule type" value="Genomic_DNA"/>
</dbReference>
<comment type="caution">
    <text evidence="2">The sequence shown here is derived from an EMBL/GenBank/DDBJ whole genome shotgun (WGS) entry which is preliminary data.</text>
</comment>
<evidence type="ECO:0000313" key="3">
    <source>
        <dbReference type="Proteomes" id="UP001501265"/>
    </source>
</evidence>